<feature type="region of interest" description="Disordered" evidence="1">
    <location>
        <begin position="1"/>
        <end position="31"/>
    </location>
</feature>
<reference evidence="3" key="1">
    <citation type="journal article" date="2014" name="Int. J. Syst. Evol. Microbiol.">
        <title>Complete genome sequence of Corynebacterium casei LMG S-19264T (=DSM 44701T), isolated from a smear-ripened cheese.</title>
        <authorList>
            <consortium name="US DOE Joint Genome Institute (JGI-PGF)"/>
            <person name="Walter F."/>
            <person name="Albersmeier A."/>
            <person name="Kalinowski J."/>
            <person name="Ruckert C."/>
        </authorList>
    </citation>
    <scope>NUCLEOTIDE SEQUENCE</scope>
    <source>
        <strain evidence="3">JCM 4956</strain>
    </source>
</reference>
<feature type="transmembrane region" description="Helical" evidence="2">
    <location>
        <begin position="47"/>
        <end position="68"/>
    </location>
</feature>
<evidence type="ECO:0000313" key="4">
    <source>
        <dbReference type="Proteomes" id="UP000645555"/>
    </source>
</evidence>
<dbReference type="EMBL" id="BMWD01000007">
    <property type="protein sequence ID" value="GGX57680.1"/>
    <property type="molecule type" value="Genomic_DNA"/>
</dbReference>
<sequence length="164" mass="16824">MTTRFDEGPEFEPDDPLAVILRPPSDYLGPPPGRYEAIRRAAVRRRVLRVAVGAGLTCAAAFLVALPLQVTTPEAPVSPTVPLAPPPPTVGTTDPTPSGPPSALPTPRPTRDPVPVPSAPRSGQLVPTRAPSATPVLPRAAGSERSSGAEGSRDGAAPEDGGRP</sequence>
<name>A0A918NCH4_9ACTN</name>
<feature type="region of interest" description="Disordered" evidence="1">
    <location>
        <begin position="73"/>
        <end position="164"/>
    </location>
</feature>
<reference evidence="3" key="2">
    <citation type="submission" date="2020-09" db="EMBL/GenBank/DDBJ databases">
        <authorList>
            <person name="Sun Q."/>
            <person name="Ohkuma M."/>
        </authorList>
    </citation>
    <scope>NUCLEOTIDE SEQUENCE</scope>
    <source>
        <strain evidence="3">JCM 4956</strain>
    </source>
</reference>
<evidence type="ECO:0000313" key="3">
    <source>
        <dbReference type="EMBL" id="GGX57680.1"/>
    </source>
</evidence>
<keyword evidence="2" id="KW-0812">Transmembrane</keyword>
<dbReference type="Proteomes" id="UP000645555">
    <property type="component" value="Unassembled WGS sequence"/>
</dbReference>
<feature type="compositionally biased region" description="Pro residues" evidence="1">
    <location>
        <begin position="97"/>
        <end position="118"/>
    </location>
</feature>
<keyword evidence="4" id="KW-1185">Reference proteome</keyword>
<evidence type="ECO:0000256" key="1">
    <source>
        <dbReference type="SAM" id="MobiDB-lite"/>
    </source>
</evidence>
<comment type="caution">
    <text evidence="3">The sequence shown here is derived from an EMBL/GenBank/DDBJ whole genome shotgun (WGS) entry which is preliminary data.</text>
</comment>
<keyword evidence="2" id="KW-1133">Transmembrane helix</keyword>
<keyword evidence="2" id="KW-0472">Membrane</keyword>
<dbReference type="RefSeq" id="WP_190035632.1">
    <property type="nucleotide sequence ID" value="NZ_BMWD01000007.1"/>
</dbReference>
<gene>
    <name evidence="3" type="ORF">GCM10010515_26640</name>
</gene>
<evidence type="ECO:0000256" key="2">
    <source>
        <dbReference type="SAM" id="Phobius"/>
    </source>
</evidence>
<proteinExistence type="predicted"/>
<protein>
    <submittedName>
        <fullName evidence="3">Uncharacterized protein</fullName>
    </submittedName>
</protein>
<dbReference type="AlphaFoldDB" id="A0A918NCH4"/>
<organism evidence="3 4">
    <name type="scientific">Streptomyces fructofermentans</name>
    <dbReference type="NCBI Taxonomy" id="152141"/>
    <lineage>
        <taxon>Bacteria</taxon>
        <taxon>Bacillati</taxon>
        <taxon>Actinomycetota</taxon>
        <taxon>Actinomycetes</taxon>
        <taxon>Kitasatosporales</taxon>
        <taxon>Streptomycetaceae</taxon>
        <taxon>Streptomyces</taxon>
    </lineage>
</organism>
<accession>A0A918NCH4</accession>
<feature type="compositionally biased region" description="Low complexity" evidence="1">
    <location>
        <begin position="139"/>
        <end position="150"/>
    </location>
</feature>